<feature type="transmembrane region" description="Helical" evidence="1">
    <location>
        <begin position="185"/>
        <end position="202"/>
    </location>
</feature>
<protein>
    <submittedName>
        <fullName evidence="2">Uncharacterized protein</fullName>
    </submittedName>
</protein>
<feature type="transmembrane region" description="Helical" evidence="1">
    <location>
        <begin position="318"/>
        <end position="342"/>
    </location>
</feature>
<gene>
    <name evidence="2" type="ORF">K737_300068</name>
</gene>
<keyword evidence="1" id="KW-0472">Membrane</keyword>
<proteinExistence type="predicted"/>
<feature type="transmembrane region" description="Helical" evidence="1">
    <location>
        <begin position="214"/>
        <end position="237"/>
    </location>
</feature>
<feature type="transmembrane region" description="Helical" evidence="1">
    <location>
        <begin position="137"/>
        <end position="157"/>
    </location>
</feature>
<dbReference type="AlphaFoldDB" id="A0A061JJ08"/>
<evidence type="ECO:0000313" key="3">
    <source>
        <dbReference type="Proteomes" id="UP000026922"/>
    </source>
</evidence>
<evidence type="ECO:0000313" key="2">
    <source>
        <dbReference type="EMBL" id="ETZ05489.1"/>
    </source>
</evidence>
<organism evidence="2 3">
    <name type="scientific">Holospora undulata HU1</name>
    <dbReference type="NCBI Taxonomy" id="1321371"/>
    <lineage>
        <taxon>Bacteria</taxon>
        <taxon>Pseudomonadati</taxon>
        <taxon>Pseudomonadota</taxon>
        <taxon>Alphaproteobacteria</taxon>
        <taxon>Holosporales</taxon>
        <taxon>Holosporaceae</taxon>
        <taxon>Holospora</taxon>
    </lineage>
</organism>
<sequence>MTIFNALVQHFQFDWGYAKNLKIVKLRVIVFNYIMKIMSKIENEYNLKKSDSDQSHLSTLLVQRYEELISTLYDPGIFKGLGKFLMMSIPLFVLYNFFWNVVICLPNYIVQGIGQGIGSCFMRLFGMEYFRRTNPDLALVCGIFSVFLEVGYSFFLLRQITKKISKKPKWIIFFYQCSLIRTKNLLYIFPTMVVFISFLIILSCFEKTNLDPKINLPVSLTMIFIPFIFICLSFWIYKPLFLTNGAAKISSSLRKELIRDLDEIPKSLLHSSWTHSFFYLLSKTAIFFLSSIPLAFLIDFILDFCFRDIFILDFNFNFLLFKIFCVICLVFSFPFLIHRYYLKGIVMFIHKISCARMITFPISFHYSILGGFYKCVVLEGCFITVFEEDTLWNVIVFLALHTVLHCAMVKVYRKALANKAIR</sequence>
<feature type="transmembrane region" description="Helical" evidence="1">
    <location>
        <begin position="363"/>
        <end position="385"/>
    </location>
</feature>
<comment type="caution">
    <text evidence="2">The sequence shown here is derived from an EMBL/GenBank/DDBJ whole genome shotgun (WGS) entry which is preliminary data.</text>
</comment>
<feature type="transmembrane region" description="Helical" evidence="1">
    <location>
        <begin position="89"/>
        <end position="109"/>
    </location>
</feature>
<dbReference type="EMBL" id="ARPM03000034">
    <property type="protein sequence ID" value="ETZ05489.1"/>
    <property type="molecule type" value="Genomic_DNA"/>
</dbReference>
<feature type="transmembrane region" description="Helical" evidence="1">
    <location>
        <begin position="391"/>
        <end position="412"/>
    </location>
</feature>
<feature type="transmembrane region" description="Helical" evidence="1">
    <location>
        <begin position="277"/>
        <end position="298"/>
    </location>
</feature>
<accession>A0A061JJ08</accession>
<name>A0A061JJ08_9PROT</name>
<keyword evidence="1" id="KW-0812">Transmembrane</keyword>
<keyword evidence="1" id="KW-1133">Transmembrane helix</keyword>
<keyword evidence="3" id="KW-1185">Reference proteome</keyword>
<evidence type="ECO:0000256" key="1">
    <source>
        <dbReference type="SAM" id="Phobius"/>
    </source>
</evidence>
<reference evidence="2 3" key="1">
    <citation type="journal article" date="2013" name="Genome Announc.">
        <title>Draft Genome Sequence of Holospora undulata Strain HU1, a Micronucleus-Specific Symbiont of the Ciliate Paramecium caudatum.</title>
        <authorList>
            <person name="Dohra H."/>
            <person name="Suzuki H."/>
            <person name="Suzuki T."/>
            <person name="Tanaka K."/>
            <person name="Fujishima M."/>
        </authorList>
    </citation>
    <scope>NUCLEOTIDE SEQUENCE [LARGE SCALE GENOMIC DNA]</scope>
    <source>
        <strain evidence="2 3">HU1</strain>
    </source>
</reference>
<dbReference type="Proteomes" id="UP000026922">
    <property type="component" value="Unassembled WGS sequence"/>
</dbReference>